<protein>
    <submittedName>
        <fullName evidence="1">Uncharacterized protein</fullName>
    </submittedName>
</protein>
<dbReference type="Proteomes" id="UP001157502">
    <property type="component" value="Chromosome 26"/>
</dbReference>
<sequence>MADDIFLSPRQFWLFVHFPRWWVNEETSHSTPHIRRTRAQEPRSPGWQRGPMACGFQVCSGCILDYPPSLIDTDNITKVGITKRSAVSGGSGALPARADNATSPRDAACGGLEAAGWSDVPVLSDFTDAH</sequence>
<evidence type="ECO:0000313" key="2">
    <source>
        <dbReference type="Proteomes" id="UP001157502"/>
    </source>
</evidence>
<keyword evidence="2" id="KW-1185">Reference proteome</keyword>
<reference evidence="1" key="1">
    <citation type="submission" date="2021-05" db="EMBL/GenBank/DDBJ databases">
        <authorList>
            <person name="Pan Q."/>
            <person name="Jouanno E."/>
            <person name="Zahm M."/>
            <person name="Klopp C."/>
            <person name="Cabau C."/>
            <person name="Louis A."/>
            <person name="Berthelot C."/>
            <person name="Parey E."/>
            <person name="Roest Crollius H."/>
            <person name="Montfort J."/>
            <person name="Robinson-Rechavi M."/>
            <person name="Bouchez O."/>
            <person name="Lampietro C."/>
            <person name="Lopez Roques C."/>
            <person name="Donnadieu C."/>
            <person name="Postlethwait J."/>
            <person name="Bobe J."/>
            <person name="Dillon D."/>
            <person name="Chandos A."/>
            <person name="von Hippel F."/>
            <person name="Guiguen Y."/>
        </authorList>
    </citation>
    <scope>NUCLEOTIDE SEQUENCE</scope>
    <source>
        <strain evidence="1">YG-Jan2019</strain>
    </source>
</reference>
<gene>
    <name evidence="1" type="ORF">DPEC_G00285310</name>
</gene>
<dbReference type="EMBL" id="CM055753">
    <property type="protein sequence ID" value="KAJ7991577.1"/>
    <property type="molecule type" value="Genomic_DNA"/>
</dbReference>
<organism evidence="1 2">
    <name type="scientific">Dallia pectoralis</name>
    <name type="common">Alaska blackfish</name>
    <dbReference type="NCBI Taxonomy" id="75939"/>
    <lineage>
        <taxon>Eukaryota</taxon>
        <taxon>Metazoa</taxon>
        <taxon>Chordata</taxon>
        <taxon>Craniata</taxon>
        <taxon>Vertebrata</taxon>
        <taxon>Euteleostomi</taxon>
        <taxon>Actinopterygii</taxon>
        <taxon>Neopterygii</taxon>
        <taxon>Teleostei</taxon>
        <taxon>Protacanthopterygii</taxon>
        <taxon>Esociformes</taxon>
        <taxon>Umbridae</taxon>
        <taxon>Dallia</taxon>
    </lineage>
</organism>
<accession>A0ACC2FJT3</accession>
<evidence type="ECO:0000313" key="1">
    <source>
        <dbReference type="EMBL" id="KAJ7991577.1"/>
    </source>
</evidence>
<comment type="caution">
    <text evidence="1">The sequence shown here is derived from an EMBL/GenBank/DDBJ whole genome shotgun (WGS) entry which is preliminary data.</text>
</comment>
<name>A0ACC2FJT3_DALPE</name>
<proteinExistence type="predicted"/>